<organism evidence="1 2">
    <name type="scientific">Trichomonas vaginalis (strain ATCC PRA-98 / G3)</name>
    <dbReference type="NCBI Taxonomy" id="412133"/>
    <lineage>
        <taxon>Eukaryota</taxon>
        <taxon>Metamonada</taxon>
        <taxon>Parabasalia</taxon>
        <taxon>Trichomonadida</taxon>
        <taxon>Trichomonadidae</taxon>
        <taxon>Trichomonas</taxon>
    </lineage>
</organism>
<dbReference type="STRING" id="5722.A2FM07"/>
<proteinExistence type="predicted"/>
<reference evidence="1" key="1">
    <citation type="submission" date="2006-10" db="EMBL/GenBank/DDBJ databases">
        <authorList>
            <person name="Amadeo P."/>
            <person name="Zhao Q."/>
            <person name="Wortman J."/>
            <person name="Fraser-Liggett C."/>
            <person name="Carlton J."/>
        </authorList>
    </citation>
    <scope>NUCLEOTIDE SEQUENCE</scope>
    <source>
        <strain evidence="1">G3</strain>
    </source>
</reference>
<dbReference type="Proteomes" id="UP000001542">
    <property type="component" value="Unassembled WGS sequence"/>
</dbReference>
<dbReference type="VEuPathDB" id="TrichDB:TVAG_150950"/>
<dbReference type="PANTHER" id="PTHR45661:SF3">
    <property type="entry name" value="IG-LIKE DOMAIN-CONTAINING PROTEIN"/>
    <property type="match status" value="1"/>
</dbReference>
<reference evidence="1" key="2">
    <citation type="journal article" date="2007" name="Science">
        <title>Draft genome sequence of the sexually transmitted pathogen Trichomonas vaginalis.</title>
        <authorList>
            <person name="Carlton J.M."/>
            <person name="Hirt R.P."/>
            <person name="Silva J.C."/>
            <person name="Delcher A.L."/>
            <person name="Schatz M."/>
            <person name="Zhao Q."/>
            <person name="Wortman J.R."/>
            <person name="Bidwell S.L."/>
            <person name="Alsmark U.C.M."/>
            <person name="Besteiro S."/>
            <person name="Sicheritz-Ponten T."/>
            <person name="Noel C.J."/>
            <person name="Dacks J.B."/>
            <person name="Foster P.G."/>
            <person name="Simillion C."/>
            <person name="Van de Peer Y."/>
            <person name="Miranda-Saavedra D."/>
            <person name="Barton G.J."/>
            <person name="Westrop G.D."/>
            <person name="Mueller S."/>
            <person name="Dessi D."/>
            <person name="Fiori P.L."/>
            <person name="Ren Q."/>
            <person name="Paulsen I."/>
            <person name="Zhang H."/>
            <person name="Bastida-Corcuera F.D."/>
            <person name="Simoes-Barbosa A."/>
            <person name="Brown M.T."/>
            <person name="Hayes R.D."/>
            <person name="Mukherjee M."/>
            <person name="Okumura C.Y."/>
            <person name="Schneider R."/>
            <person name="Smith A.J."/>
            <person name="Vanacova S."/>
            <person name="Villalvazo M."/>
            <person name="Haas B.J."/>
            <person name="Pertea M."/>
            <person name="Feldblyum T.V."/>
            <person name="Utterback T.R."/>
            <person name="Shu C.L."/>
            <person name="Osoegawa K."/>
            <person name="de Jong P.J."/>
            <person name="Hrdy I."/>
            <person name="Horvathova L."/>
            <person name="Zubacova Z."/>
            <person name="Dolezal P."/>
            <person name="Malik S.B."/>
            <person name="Logsdon J.M. Jr."/>
            <person name="Henze K."/>
            <person name="Gupta A."/>
            <person name="Wang C.C."/>
            <person name="Dunne R.L."/>
            <person name="Upcroft J.A."/>
            <person name="Upcroft P."/>
            <person name="White O."/>
            <person name="Salzberg S.L."/>
            <person name="Tang P."/>
            <person name="Chiu C.-H."/>
            <person name="Lee Y.-S."/>
            <person name="Embley T.M."/>
            <person name="Coombs G.H."/>
            <person name="Mottram J.C."/>
            <person name="Tachezy J."/>
            <person name="Fraser-Liggett C.M."/>
            <person name="Johnson P.J."/>
        </authorList>
    </citation>
    <scope>NUCLEOTIDE SEQUENCE [LARGE SCALE GENOMIC DNA]</scope>
    <source>
        <strain evidence="1">G3</strain>
    </source>
</reference>
<dbReference type="Pfam" id="PF13306">
    <property type="entry name" value="LRR_5"/>
    <property type="match status" value="9"/>
</dbReference>
<dbReference type="RefSeq" id="XP_001306978.1">
    <property type="nucleotide sequence ID" value="XM_001306977.1"/>
</dbReference>
<dbReference type="InterPro" id="IPR032675">
    <property type="entry name" value="LRR_dom_sf"/>
</dbReference>
<dbReference type="VEuPathDB" id="TrichDB:TVAGG3_0165910"/>
<gene>
    <name evidence="1" type="ORF">TVAG_150950</name>
</gene>
<name>A2FM07_TRIV3</name>
<sequence length="1707" mass="184588">MKEYSFAYSGITQVYIKIADVVIPEGAFEFCDDLASVQFISNVKEIKENAFRNCFRLESLVFTTTNTTFNIGSYAFTNCNSLTVFHCTCQEVNVGVFTFYGCSSLSDIIIGAVTQIDASSFANTAISQIYIKIDNVAIPTAAFSGCIQLNHIVFSGSVASISQFAFNDCSSLTSLAISPSNSSKFTFEESAFEGCTNLYSLHLPTAVSTIEKNAFNGCYNLVDLIIGVPTEVQEYAFANCGVTQMFINIPDIDIPAGLFSGCHKLTRIAFPGKVKTIGEYSFHACTSLQELSIDPFDTTQFTFSAYSFCNCTNLQSLKLLTEKVTIGSNAFNGCTNLNGLFIGVPTKVEQYAFANSGIEQMFINVQDIDVPAGLFRGCTKLQFVDFVGKVKSFGEYAFHGCTSLTRLVFYPIDTTMFTIPAHAFSNCTNLVVFHLSSDSIAVGNDAFNGCESLEDFFIGAVTSAGNYSFAKTGISLVYLKISNVAIPDGLFDGCHRLNSIIFQDTVAKIGSNAFRNCTSLESFKVTPTSTQSFSLGDGAFEGATMLHEFNVLTDSISIGAYAFARCSILANIFIGKVTSIGAGAFMHTKLTQIFISGNGIPIPDEVFHGCSELQTVALTGTFSSVGKNAFFACSKITKLDIMPSTNSNADFQIGEAAFTGCSALTYLHIPCSSMTVGSDAFNGLTGLEDLFIGSVTQIGDYAFANSAIAQIFIKNDDITISEGAFDGCVNLESIFFLNKVKEVKANAFRNCIRIKSIIFNPSGSSLTVGDNAFQGCTNLAVFHCPSDLISLGKNVFNGCNLLRDIVIGAITYAGDYAFAGTQISRVFINTQSFEFTPGLFDKCDKLDSIINNAKVTKVGAFAFRGCVGLTSLVFSSDVKDMTFGESSFDGCSNLFTLHLPSDTASVENNAFNGCTSLCDLIIGTITSIGMNSFTNTNISQIFINNQEDSVIPSGVFSGCAQLETAVFANKVSGIEDNAFAYCRKLVGLSIYSNKMDGFTIGSKAFIECTSMYTFRIPVNTVSIDDNAFYDCKTLRDIIIGEIIHLGTNAFYKTQISNVILNVDTLTPKTFMNCTQLTSIVLSTSQAIDIPEQLCQDCHRLTTFTIMSGKIKSIGNNAFMNCYSLTQITLSAEDKSFAIGDNAFSSCFNLLTCHIQSETVTLGKNAFYNCYELEDIIMGSITQIGDGAFHGTAITQIALHTDVLPKDGLNNCTKLEKVHIQCTQTEIPEKFVEDCISLNDFTVEGKVTKIGDASFKGCSKLQTVIIAGGETMPIGKDAFNGCLLLKEFHAPATLTSPVGDRAFANCTNLKSIFIGALSYVGAHAFQGTKISQVLFSSDLSNGEIHIGTEAFSGCNLLDTIQIMTKSQIKIPDQAFDGCTNLNIFNVDGPIVSAGFKAFHGCASLQNITITAENPFIGAHCFCGCKSLKNVQFKGSKMVLIPDYAFNECNSLQSIAINGMVKSIGKYGFYHCYKLESIEIQSLNNLTIGMHSFCGCSLKTLNFNGVVKGLQSYAFNNATKLEKLELTFSDDVPTIPEYCFNGCSLLSDVTIKGHVTTVESHAFHNCISLVTATFDSEEEMVVGPHAFCGSGIKTFKTQGTVALSQFSFHEAKDLTTIDVKSITKLGVATFGNCSSLESIPLDASVKEIPESCFEGTTKFSNYQLNVTTFGPRSFYNSGLKNLTITQNNINIKSLVKILYKAETLILYEI</sequence>
<dbReference type="eggNOG" id="KOG0619">
    <property type="taxonomic scope" value="Eukaryota"/>
</dbReference>
<dbReference type="OrthoDB" id="6418227at2759"/>
<dbReference type="PANTHER" id="PTHR45661">
    <property type="entry name" value="SURFACE ANTIGEN"/>
    <property type="match status" value="1"/>
</dbReference>
<dbReference type="EMBL" id="DS113878">
    <property type="protein sequence ID" value="EAX94048.1"/>
    <property type="molecule type" value="Genomic_DNA"/>
</dbReference>
<dbReference type="KEGG" id="tva:4751774"/>
<dbReference type="Gene3D" id="3.80.10.10">
    <property type="entry name" value="Ribonuclease Inhibitor"/>
    <property type="match status" value="14"/>
</dbReference>
<dbReference type="InterPro" id="IPR026906">
    <property type="entry name" value="LRR_5"/>
</dbReference>
<dbReference type="SMR" id="A2FM07"/>
<dbReference type="SUPFAM" id="SSF52058">
    <property type="entry name" value="L domain-like"/>
    <property type="match status" value="7"/>
</dbReference>
<evidence type="ECO:0000313" key="1">
    <source>
        <dbReference type="EMBL" id="EAX94048.1"/>
    </source>
</evidence>
<keyword evidence="2" id="KW-1185">Reference proteome</keyword>
<dbReference type="InParanoid" id="A2FM07"/>
<accession>A2FM07</accession>
<protein>
    <submittedName>
        <fullName evidence="1">Surface antigen BspA-like</fullName>
    </submittedName>
</protein>
<evidence type="ECO:0000313" key="2">
    <source>
        <dbReference type="Proteomes" id="UP000001542"/>
    </source>
</evidence>
<dbReference type="InterPro" id="IPR053139">
    <property type="entry name" value="Surface_bspA-like"/>
</dbReference>